<feature type="domain" description="DUF4395" evidence="2">
    <location>
        <begin position="33"/>
        <end position="165"/>
    </location>
</feature>
<dbReference type="GeneID" id="35869882"/>
<accession>A0A1I5WX67</accession>
<feature type="transmembrane region" description="Helical" evidence="1">
    <location>
        <begin position="70"/>
        <end position="92"/>
    </location>
</feature>
<dbReference type="Proteomes" id="UP000182692">
    <property type="component" value="Unassembled WGS sequence"/>
</dbReference>
<dbReference type="EMBL" id="FOWR01000053">
    <property type="protein sequence ID" value="SFQ24238.1"/>
    <property type="molecule type" value="Genomic_DNA"/>
</dbReference>
<protein>
    <recommendedName>
        <fullName evidence="2">DUF4395 domain-containing protein</fullName>
    </recommendedName>
</protein>
<dbReference type="Pfam" id="PF14340">
    <property type="entry name" value="DUF4395"/>
    <property type="match status" value="1"/>
</dbReference>
<evidence type="ECO:0000259" key="2">
    <source>
        <dbReference type="Pfam" id="PF14340"/>
    </source>
</evidence>
<reference evidence="3 4" key="1">
    <citation type="submission" date="2016-10" db="EMBL/GenBank/DDBJ databases">
        <authorList>
            <person name="de Groot N.N."/>
        </authorList>
    </citation>
    <scope>NUCLEOTIDE SEQUENCE [LARGE SCALE GENOMIC DNA]</scope>
    <source>
        <strain evidence="3 4">DSM 15893</strain>
    </source>
</reference>
<organism evidence="3 4">
    <name type="scientific">Enterovibrio norvegicus DSM 15893</name>
    <dbReference type="NCBI Taxonomy" id="1121869"/>
    <lineage>
        <taxon>Bacteria</taxon>
        <taxon>Pseudomonadati</taxon>
        <taxon>Pseudomonadota</taxon>
        <taxon>Gammaproteobacteria</taxon>
        <taxon>Vibrionales</taxon>
        <taxon>Vibrionaceae</taxon>
        <taxon>Enterovibrio</taxon>
    </lineage>
</organism>
<keyword evidence="1" id="KW-0472">Membrane</keyword>
<keyword evidence="1" id="KW-0812">Transmembrane</keyword>
<evidence type="ECO:0000256" key="1">
    <source>
        <dbReference type="SAM" id="Phobius"/>
    </source>
</evidence>
<feature type="transmembrane region" description="Helical" evidence="1">
    <location>
        <begin position="136"/>
        <end position="158"/>
    </location>
</feature>
<dbReference type="STRING" id="1121869.SAMN03084138_04471"/>
<dbReference type="AlphaFoldDB" id="A0A1I5WX67"/>
<dbReference type="RefSeq" id="WP_074928676.1">
    <property type="nucleotide sequence ID" value="NZ_FOWR01000053.1"/>
</dbReference>
<dbReference type="InterPro" id="IPR025508">
    <property type="entry name" value="DUF4395"/>
</dbReference>
<sequence length="175" mass="19342">MNNDDLKQHHTFFTQPILAVGQCIPGESDLRLDETAARARAGLLNVLSGITIFLLIMHPELDPVLYVAPYVIFDMLMAVLFGLTPLSPSGVLGTVLTMKSKPVWRPIKPKRFAWTLGAIMGATCLGFRLLDTPDSWMLAVLGMCFVLTWLEAVLGFCLGCWMYGKLFGCEACAWD</sequence>
<feature type="transmembrane region" description="Helical" evidence="1">
    <location>
        <begin position="112"/>
        <end position="130"/>
    </location>
</feature>
<proteinExistence type="predicted"/>
<keyword evidence="1" id="KW-1133">Transmembrane helix</keyword>
<gene>
    <name evidence="3" type="ORF">SAMN03084138_04471</name>
</gene>
<evidence type="ECO:0000313" key="4">
    <source>
        <dbReference type="Proteomes" id="UP000182692"/>
    </source>
</evidence>
<feature type="transmembrane region" description="Helical" evidence="1">
    <location>
        <begin position="41"/>
        <end position="58"/>
    </location>
</feature>
<name>A0A1I5WX67_9GAMM</name>
<evidence type="ECO:0000313" key="3">
    <source>
        <dbReference type="EMBL" id="SFQ24238.1"/>
    </source>
</evidence>
<dbReference type="OrthoDB" id="9783675at2"/>